<name>A0A9W8NDN7_9PEZI</name>
<organism evidence="10 11">
    <name type="scientific">Xylaria arbuscula</name>
    <dbReference type="NCBI Taxonomy" id="114810"/>
    <lineage>
        <taxon>Eukaryota</taxon>
        <taxon>Fungi</taxon>
        <taxon>Dikarya</taxon>
        <taxon>Ascomycota</taxon>
        <taxon>Pezizomycotina</taxon>
        <taxon>Sordariomycetes</taxon>
        <taxon>Xylariomycetidae</taxon>
        <taxon>Xylariales</taxon>
        <taxon>Xylariaceae</taxon>
        <taxon>Xylaria</taxon>
    </lineage>
</organism>
<dbReference type="PANTHER" id="PTHR33577:SF7">
    <property type="entry name" value="HEME HALOPEROXIDASE FAMILY PROFILE DOMAIN-CONTAINING PROTEIN"/>
    <property type="match status" value="1"/>
</dbReference>
<protein>
    <submittedName>
        <fullName evidence="10">Heme-thiolate peroxidase</fullName>
        <ecNumber evidence="10">1.11.2.1</ecNumber>
    </submittedName>
</protein>
<dbReference type="Proteomes" id="UP001148614">
    <property type="component" value="Unassembled WGS sequence"/>
</dbReference>
<reference evidence="10" key="1">
    <citation type="submission" date="2022-07" db="EMBL/GenBank/DDBJ databases">
        <title>Genome Sequence of Xylaria arbuscula.</title>
        <authorList>
            <person name="Buettner E."/>
        </authorList>
    </citation>
    <scope>NUCLEOTIDE SEQUENCE</scope>
    <source>
        <strain evidence="10">VT107</strain>
    </source>
</reference>
<dbReference type="Gene3D" id="1.10.489.10">
    <property type="entry name" value="Chloroperoxidase-like"/>
    <property type="match status" value="1"/>
</dbReference>
<keyword evidence="11" id="KW-1185">Reference proteome</keyword>
<evidence type="ECO:0000256" key="2">
    <source>
        <dbReference type="ARBA" id="ARBA00022559"/>
    </source>
</evidence>
<comment type="similarity">
    <text evidence="7">Belongs to the chloroperoxidase family.</text>
</comment>
<proteinExistence type="inferred from homology"/>
<gene>
    <name evidence="10" type="ORF">NPX13_g5860</name>
</gene>
<keyword evidence="3" id="KW-0349">Heme</keyword>
<dbReference type="InterPro" id="IPR036851">
    <property type="entry name" value="Chloroperoxidase-like_sf"/>
</dbReference>
<evidence type="ECO:0000256" key="7">
    <source>
        <dbReference type="ARBA" id="ARBA00025795"/>
    </source>
</evidence>
<keyword evidence="5 10" id="KW-0560">Oxidoreductase</keyword>
<dbReference type="PANTHER" id="PTHR33577">
    <property type="entry name" value="STERIGMATOCYSTIN BIOSYNTHESIS PEROXIDASE STCC-RELATED"/>
    <property type="match status" value="1"/>
</dbReference>
<dbReference type="EC" id="1.11.2.1" evidence="10"/>
<sequence>MKFTAALFPAAVLGAACPYGQFQPEKETDTRGVCPMLNALSNHGFLPRNGRNIDENMTVTALNTALNLTPDFGKFLFTAARISNPLPNATWFNLNHLDRHNLFEHDGSLSRQDAHFGQWSRFNETVWNWTMDYWTGDILDVQMIANGRAQRATRSNLTNPEYALSHLGNSFSYGENAAILSILGDKTTQTCPKIFADYLFREERLPYAVGWKKSKVPIEEEDLIITIHALENATAFPPLPPDDGSEDVFNQ</sequence>
<keyword evidence="4" id="KW-0479">Metal-binding</keyword>
<dbReference type="InterPro" id="IPR000028">
    <property type="entry name" value="Chloroperoxidase"/>
</dbReference>
<evidence type="ECO:0000256" key="3">
    <source>
        <dbReference type="ARBA" id="ARBA00022617"/>
    </source>
</evidence>
<evidence type="ECO:0000256" key="6">
    <source>
        <dbReference type="ARBA" id="ARBA00023004"/>
    </source>
</evidence>
<dbReference type="PROSITE" id="PS51405">
    <property type="entry name" value="HEME_HALOPEROXIDASE"/>
    <property type="match status" value="1"/>
</dbReference>
<keyword evidence="8" id="KW-0732">Signal</keyword>
<dbReference type="GO" id="GO:0004601">
    <property type="term" value="F:peroxidase activity"/>
    <property type="evidence" value="ECO:0007669"/>
    <property type="project" value="UniProtKB-KW"/>
</dbReference>
<dbReference type="EMBL" id="JANPWZ010000972">
    <property type="protein sequence ID" value="KAJ3570072.1"/>
    <property type="molecule type" value="Genomic_DNA"/>
</dbReference>
<feature type="signal peptide" evidence="8">
    <location>
        <begin position="1"/>
        <end position="22"/>
    </location>
</feature>
<evidence type="ECO:0000256" key="8">
    <source>
        <dbReference type="SAM" id="SignalP"/>
    </source>
</evidence>
<dbReference type="PROSITE" id="PS51257">
    <property type="entry name" value="PROKAR_LIPOPROTEIN"/>
    <property type="match status" value="1"/>
</dbReference>
<evidence type="ECO:0000256" key="1">
    <source>
        <dbReference type="ARBA" id="ARBA00001970"/>
    </source>
</evidence>
<evidence type="ECO:0000313" key="11">
    <source>
        <dbReference type="Proteomes" id="UP001148614"/>
    </source>
</evidence>
<feature type="domain" description="Heme haloperoxidase family profile" evidence="9">
    <location>
        <begin position="18"/>
        <end position="235"/>
    </location>
</feature>
<keyword evidence="6" id="KW-0408">Iron</keyword>
<dbReference type="VEuPathDB" id="FungiDB:F4678DRAFT_63383"/>
<dbReference type="OrthoDB" id="407298at2759"/>
<keyword evidence="2 10" id="KW-0575">Peroxidase</keyword>
<evidence type="ECO:0000256" key="4">
    <source>
        <dbReference type="ARBA" id="ARBA00022723"/>
    </source>
</evidence>
<evidence type="ECO:0000313" key="10">
    <source>
        <dbReference type="EMBL" id="KAJ3570072.1"/>
    </source>
</evidence>
<dbReference type="AlphaFoldDB" id="A0A9W8NDN7"/>
<feature type="chain" id="PRO_5040863537" evidence="8">
    <location>
        <begin position="23"/>
        <end position="251"/>
    </location>
</feature>
<dbReference type="Pfam" id="PF01328">
    <property type="entry name" value="Peroxidase_2"/>
    <property type="match status" value="1"/>
</dbReference>
<evidence type="ECO:0000259" key="9">
    <source>
        <dbReference type="PROSITE" id="PS51405"/>
    </source>
</evidence>
<accession>A0A9W8NDN7</accession>
<dbReference type="SUPFAM" id="SSF47571">
    <property type="entry name" value="Cloroperoxidase"/>
    <property type="match status" value="1"/>
</dbReference>
<evidence type="ECO:0000256" key="5">
    <source>
        <dbReference type="ARBA" id="ARBA00023002"/>
    </source>
</evidence>
<comment type="cofactor">
    <cofactor evidence="1">
        <name>heme b</name>
        <dbReference type="ChEBI" id="CHEBI:60344"/>
    </cofactor>
</comment>
<comment type="caution">
    <text evidence="10">The sequence shown here is derived from an EMBL/GenBank/DDBJ whole genome shotgun (WGS) entry which is preliminary data.</text>
</comment>
<dbReference type="GO" id="GO:0046872">
    <property type="term" value="F:metal ion binding"/>
    <property type="evidence" value="ECO:0007669"/>
    <property type="project" value="UniProtKB-KW"/>
</dbReference>